<organism evidence="4 5">
    <name type="scientific">Ichthyophthirius multifiliis</name>
    <name type="common">White spot disease agent</name>
    <name type="synonym">Ich</name>
    <dbReference type="NCBI Taxonomy" id="5932"/>
    <lineage>
        <taxon>Eukaryota</taxon>
        <taxon>Sar</taxon>
        <taxon>Alveolata</taxon>
        <taxon>Ciliophora</taxon>
        <taxon>Intramacronucleata</taxon>
        <taxon>Oligohymenophorea</taxon>
        <taxon>Hymenostomatida</taxon>
        <taxon>Ophryoglenina</taxon>
        <taxon>Ichthyophthirius</taxon>
    </lineage>
</organism>
<dbReference type="AlphaFoldDB" id="G0QQ39"/>
<dbReference type="InParanoid" id="G0QQ39"/>
<sequence>MYIFKNPKIGSEVFPHKDNTYLITTPKLTTIGFWFALDDANLQNGCLWGVPASQENKTEYFMYKNKEGNNVYYEGEKPNYDIKGGVPLEVKKGTIIMFDGNFVHYSAHNHSQQARNAFTLHFVETENVKWHERNWLQRYPQLPFEDFYKKVDQLKQLKDIN</sequence>
<dbReference type="PANTHER" id="PTHR20883:SF15">
    <property type="entry name" value="PHYTANOYL-COA DIOXYGENASE DOMAIN-CONTAINING PROTEIN 1"/>
    <property type="match status" value="1"/>
</dbReference>
<dbReference type="OMA" id="IDGECAY"/>
<evidence type="ECO:0000256" key="3">
    <source>
        <dbReference type="ARBA" id="ARBA00023004"/>
    </source>
</evidence>
<dbReference type="Gene3D" id="2.60.120.620">
    <property type="entry name" value="q2cbj1_9rhob like domain"/>
    <property type="match status" value="1"/>
</dbReference>
<accession>G0QQ39</accession>
<dbReference type="PANTHER" id="PTHR20883">
    <property type="entry name" value="PHYTANOYL-COA DIOXYGENASE DOMAIN CONTAINING 1"/>
    <property type="match status" value="1"/>
</dbReference>
<keyword evidence="3" id="KW-0408">Iron</keyword>
<dbReference type="GO" id="GO:0048244">
    <property type="term" value="F:phytanoyl-CoA dioxygenase activity"/>
    <property type="evidence" value="ECO:0007669"/>
    <property type="project" value="UniProtKB-EC"/>
</dbReference>
<evidence type="ECO:0000313" key="5">
    <source>
        <dbReference type="Proteomes" id="UP000008983"/>
    </source>
</evidence>
<dbReference type="RefSeq" id="XP_004036653.1">
    <property type="nucleotide sequence ID" value="XM_004036605.1"/>
</dbReference>
<protein>
    <submittedName>
        <fullName evidence="4">Phytanoyl-dioxygenase, putative</fullName>
        <ecNumber evidence="4">1.14.11.18</ecNumber>
    </submittedName>
</protein>
<keyword evidence="5" id="KW-1185">Reference proteome</keyword>
<dbReference type="EC" id="1.14.11.18" evidence="4"/>
<evidence type="ECO:0000256" key="1">
    <source>
        <dbReference type="ARBA" id="ARBA00001962"/>
    </source>
</evidence>
<evidence type="ECO:0000313" key="4">
    <source>
        <dbReference type="EMBL" id="EGR32667.1"/>
    </source>
</evidence>
<keyword evidence="2" id="KW-0479">Metal-binding</keyword>
<dbReference type="eggNOG" id="KOG3290">
    <property type="taxonomic scope" value="Eukaryota"/>
</dbReference>
<dbReference type="Proteomes" id="UP000008983">
    <property type="component" value="Unassembled WGS sequence"/>
</dbReference>
<dbReference type="OrthoDB" id="445007at2759"/>
<gene>
    <name evidence="4" type="ORF">IMG5_075000</name>
</gene>
<dbReference type="GeneID" id="14908830"/>
<dbReference type="GO" id="GO:0046872">
    <property type="term" value="F:metal ion binding"/>
    <property type="evidence" value="ECO:0007669"/>
    <property type="project" value="UniProtKB-KW"/>
</dbReference>
<comment type="cofactor">
    <cofactor evidence="1">
        <name>Fe cation</name>
        <dbReference type="ChEBI" id="CHEBI:24875"/>
    </cofactor>
</comment>
<keyword evidence="4" id="KW-0560">Oxidoreductase</keyword>
<dbReference type="STRING" id="857967.G0QQ39"/>
<evidence type="ECO:0000256" key="2">
    <source>
        <dbReference type="ARBA" id="ARBA00022723"/>
    </source>
</evidence>
<proteinExistence type="predicted"/>
<dbReference type="EMBL" id="GL983608">
    <property type="protein sequence ID" value="EGR32667.1"/>
    <property type="molecule type" value="Genomic_DNA"/>
</dbReference>
<dbReference type="InterPro" id="IPR008775">
    <property type="entry name" value="Phytyl_CoA_dOase-like"/>
</dbReference>
<name>G0QQ39_ICHMU</name>
<reference evidence="4 5" key="1">
    <citation type="submission" date="2011-07" db="EMBL/GenBank/DDBJ databases">
        <authorList>
            <person name="Coyne R."/>
            <person name="Brami D."/>
            <person name="Johnson J."/>
            <person name="Hostetler J."/>
            <person name="Hannick L."/>
            <person name="Clark T."/>
            <person name="Cassidy-Hanley D."/>
            <person name="Inman J."/>
        </authorList>
    </citation>
    <scope>NUCLEOTIDE SEQUENCE [LARGE SCALE GENOMIC DNA]</scope>
    <source>
        <strain evidence="4 5">G5</strain>
    </source>
</reference>
<dbReference type="SUPFAM" id="SSF51197">
    <property type="entry name" value="Clavaminate synthase-like"/>
    <property type="match status" value="1"/>
</dbReference>
<dbReference type="Pfam" id="PF05721">
    <property type="entry name" value="PhyH"/>
    <property type="match status" value="1"/>
</dbReference>